<accession>A0A0D6P756</accession>
<gene>
    <name evidence="3" type="ORF">Asru_0354_03</name>
</gene>
<keyword evidence="2" id="KW-1133">Transmembrane helix</keyword>
<evidence type="ECO:0000313" key="4">
    <source>
        <dbReference type="Proteomes" id="UP000032680"/>
    </source>
</evidence>
<feature type="region of interest" description="Disordered" evidence="1">
    <location>
        <begin position="167"/>
        <end position="198"/>
    </location>
</feature>
<dbReference type="Proteomes" id="UP000032680">
    <property type="component" value="Unassembled WGS sequence"/>
</dbReference>
<dbReference type="OrthoDB" id="7266499at2"/>
<feature type="transmembrane region" description="Helical" evidence="2">
    <location>
        <begin position="45"/>
        <end position="65"/>
    </location>
</feature>
<protein>
    <submittedName>
        <fullName evidence="3">Uncharacterized protein</fullName>
    </submittedName>
</protein>
<dbReference type="EMBL" id="BANB01000354">
    <property type="protein sequence ID" value="GAN77517.1"/>
    <property type="molecule type" value="Genomic_DNA"/>
</dbReference>
<sequence length="198" mass="21971">MDWVVSWNKRYERVPEDMRFGLVVSVVVLVGMINMLLTISTGFPFGLLVLLAILFIAGVRFAYILEAPAEVRDETVEPAKLHADWVVGLNRWYDGLPEDRRFWVVPAVLIVAGFVNMMLTLAHAFPFALLFLLVLLAMVAIRLPYLRGWLREPPSLSLAGAPSAHAVEHAPTLPPPAMEATHAASHTLPSDTVHPTEE</sequence>
<keyword evidence="2" id="KW-0812">Transmembrane</keyword>
<dbReference type="AlphaFoldDB" id="A0A0D6P756"/>
<proteinExistence type="predicted"/>
<organism evidence="3 4">
    <name type="scientific">Acidisphaera rubrifaciens HS-AP3</name>
    <dbReference type="NCBI Taxonomy" id="1231350"/>
    <lineage>
        <taxon>Bacteria</taxon>
        <taxon>Pseudomonadati</taxon>
        <taxon>Pseudomonadota</taxon>
        <taxon>Alphaproteobacteria</taxon>
        <taxon>Acetobacterales</taxon>
        <taxon>Acetobacteraceae</taxon>
        <taxon>Acidisphaera</taxon>
    </lineage>
</organism>
<name>A0A0D6P756_9PROT</name>
<evidence type="ECO:0000313" key="3">
    <source>
        <dbReference type="EMBL" id="GAN77517.1"/>
    </source>
</evidence>
<reference evidence="3 4" key="1">
    <citation type="submission" date="2012-11" db="EMBL/GenBank/DDBJ databases">
        <title>Whole genome sequence of Acidisphaera rubrifaciens HS-AP3.</title>
        <authorList>
            <person name="Azuma Y."/>
            <person name="Higashiura N."/>
            <person name="Hirakawa H."/>
            <person name="Matsushita K."/>
        </authorList>
    </citation>
    <scope>NUCLEOTIDE SEQUENCE [LARGE SCALE GENOMIC DNA]</scope>
    <source>
        <strain evidence="3 4">HS-AP3</strain>
    </source>
</reference>
<evidence type="ECO:0000256" key="2">
    <source>
        <dbReference type="SAM" id="Phobius"/>
    </source>
</evidence>
<dbReference type="RefSeq" id="WP_048861639.1">
    <property type="nucleotide sequence ID" value="NZ_BANB01000354.1"/>
</dbReference>
<comment type="caution">
    <text evidence="3">The sequence shown here is derived from an EMBL/GenBank/DDBJ whole genome shotgun (WGS) entry which is preliminary data.</text>
</comment>
<keyword evidence="2" id="KW-0472">Membrane</keyword>
<evidence type="ECO:0000256" key="1">
    <source>
        <dbReference type="SAM" id="MobiDB-lite"/>
    </source>
</evidence>
<feature type="transmembrane region" description="Helical" evidence="2">
    <location>
        <begin position="20"/>
        <end position="39"/>
    </location>
</feature>
<feature type="transmembrane region" description="Helical" evidence="2">
    <location>
        <begin position="125"/>
        <end position="145"/>
    </location>
</feature>
<keyword evidence="4" id="KW-1185">Reference proteome</keyword>
<feature type="transmembrane region" description="Helical" evidence="2">
    <location>
        <begin position="101"/>
        <end position="119"/>
    </location>
</feature>